<name>N1X1X9_9FLAO</name>
<organism evidence="1 2">
    <name type="scientific">Psychroflexus gondwanensis ACAM 44</name>
    <dbReference type="NCBI Taxonomy" id="1189619"/>
    <lineage>
        <taxon>Bacteria</taxon>
        <taxon>Pseudomonadati</taxon>
        <taxon>Bacteroidota</taxon>
        <taxon>Flavobacteriia</taxon>
        <taxon>Flavobacteriales</taxon>
        <taxon>Flavobacteriaceae</taxon>
        <taxon>Psychroflexus</taxon>
    </lineage>
</organism>
<proteinExistence type="predicted"/>
<keyword evidence="2" id="KW-1185">Reference proteome</keyword>
<evidence type="ECO:0000313" key="2">
    <source>
        <dbReference type="Proteomes" id="UP000012317"/>
    </source>
</evidence>
<reference evidence="1 2" key="1">
    <citation type="journal article" date="2014" name="Genome Biol. Evol.">
        <title>Extensive gene acquisition in the extremely psychrophilic bacterial species Psychroflexus torquis and the link to sea-ice ecosystem specialism.</title>
        <authorList>
            <person name="Feng S."/>
            <person name="Powell S.M."/>
            <person name="Wilson R."/>
            <person name="Bowman J.P."/>
        </authorList>
    </citation>
    <scope>NUCLEOTIDE SEQUENCE [LARGE SCALE GENOMIC DNA]</scope>
    <source>
        <strain evidence="1 2">ACAM 44</strain>
    </source>
</reference>
<sequence>MENKLSELEHKNIKLKKRLVDYKNNGNQKWVAFRDEFNHDMEELGEALSDLTIKNVY</sequence>
<dbReference type="EMBL" id="APLF01000003">
    <property type="protein sequence ID" value="EMY82053.1"/>
    <property type="molecule type" value="Genomic_DNA"/>
</dbReference>
<protein>
    <submittedName>
        <fullName evidence="1">Uncharacterized protein</fullName>
    </submittedName>
</protein>
<gene>
    <name evidence="1" type="ORF">pgond44_02398</name>
</gene>
<dbReference type="AlphaFoldDB" id="N1X1X9"/>
<evidence type="ECO:0000313" key="1">
    <source>
        <dbReference type="EMBL" id="EMY82053.1"/>
    </source>
</evidence>
<dbReference type="Proteomes" id="UP000012317">
    <property type="component" value="Unassembled WGS sequence"/>
</dbReference>
<comment type="caution">
    <text evidence="1">The sequence shown here is derived from an EMBL/GenBank/DDBJ whole genome shotgun (WGS) entry which is preliminary data.</text>
</comment>
<accession>N1X1X9</accession>